<protein>
    <submittedName>
        <fullName evidence="1">Uncharacterized protein</fullName>
    </submittedName>
</protein>
<keyword evidence="2" id="KW-1185">Reference proteome</keyword>
<name>A0A1G9NKU8_9ACTN</name>
<evidence type="ECO:0000313" key="1">
    <source>
        <dbReference type="EMBL" id="SDL87232.1"/>
    </source>
</evidence>
<dbReference type="STRING" id="683260.SAMN05421874_13149"/>
<proteinExistence type="predicted"/>
<gene>
    <name evidence="1" type="ORF">SAMN05421874_13149</name>
</gene>
<reference evidence="1 2" key="1">
    <citation type="submission" date="2016-10" db="EMBL/GenBank/DDBJ databases">
        <authorList>
            <person name="de Groot N.N."/>
        </authorList>
    </citation>
    <scope>NUCLEOTIDE SEQUENCE [LARGE SCALE GENOMIC DNA]</scope>
    <source>
        <strain evidence="1 2">CGMCC 4.5681</strain>
    </source>
</reference>
<organism evidence="1 2">
    <name type="scientific">Nonomuraea maritima</name>
    <dbReference type="NCBI Taxonomy" id="683260"/>
    <lineage>
        <taxon>Bacteria</taxon>
        <taxon>Bacillati</taxon>
        <taxon>Actinomycetota</taxon>
        <taxon>Actinomycetes</taxon>
        <taxon>Streptosporangiales</taxon>
        <taxon>Streptosporangiaceae</taxon>
        <taxon>Nonomuraea</taxon>
    </lineage>
</organism>
<dbReference type="Proteomes" id="UP000198683">
    <property type="component" value="Unassembled WGS sequence"/>
</dbReference>
<sequence length="98" mass="10719">MRAQVAVSTFLGVCPQVFRGNLRPMLALATRFLREPVSLRLAEEFLTVPVDTIERCVADACACAQHLGISATPEIVERIAREHLLAIVNSAPPPRGLR</sequence>
<dbReference type="AlphaFoldDB" id="A0A1G9NKU8"/>
<accession>A0A1G9NKU8</accession>
<evidence type="ECO:0000313" key="2">
    <source>
        <dbReference type="Proteomes" id="UP000198683"/>
    </source>
</evidence>
<dbReference type="EMBL" id="FNFB01000031">
    <property type="protein sequence ID" value="SDL87232.1"/>
    <property type="molecule type" value="Genomic_DNA"/>
</dbReference>